<dbReference type="EMBL" id="JARKIB010000402">
    <property type="protein sequence ID" value="KAJ7711189.1"/>
    <property type="molecule type" value="Genomic_DNA"/>
</dbReference>
<evidence type="ECO:0000313" key="2">
    <source>
        <dbReference type="EMBL" id="KAJ7711189.1"/>
    </source>
</evidence>
<accession>A0AAD7MD52</accession>
<evidence type="ECO:0000256" key="1">
    <source>
        <dbReference type="SAM" id="MobiDB-lite"/>
    </source>
</evidence>
<feature type="region of interest" description="Disordered" evidence="1">
    <location>
        <begin position="201"/>
        <end position="266"/>
    </location>
</feature>
<sequence>MAEAPDYSKVTCRRGLEKEQPKTGNSEPETPREHPRQAPASKIQDLKRPGPVATNLEPAPIPNPKPPPRPDIQRLVLRMLPPSPPLITLLDPPYPYEYPSPSSSSPSSCGRGPARLRSEADAAGVGLGEKGFGGIWALGRKGVLVGSYMGEKARRTMRRRDTKDARYTAFLGPKGAGLDVCARSNIPFGAGNAAIEKKIKTRKVHGSEAPAPGEELATGSGRAQSRAQISPRDAVLPRKCGGRKKEGNVRVEGRNDAKEEKGKKKK</sequence>
<name>A0AAD7MD52_9AGAR</name>
<organism evidence="2 3">
    <name type="scientific">Mycena metata</name>
    <dbReference type="NCBI Taxonomy" id="1033252"/>
    <lineage>
        <taxon>Eukaryota</taxon>
        <taxon>Fungi</taxon>
        <taxon>Dikarya</taxon>
        <taxon>Basidiomycota</taxon>
        <taxon>Agaricomycotina</taxon>
        <taxon>Agaricomycetes</taxon>
        <taxon>Agaricomycetidae</taxon>
        <taxon>Agaricales</taxon>
        <taxon>Marasmiineae</taxon>
        <taxon>Mycenaceae</taxon>
        <taxon>Mycena</taxon>
    </lineage>
</organism>
<keyword evidence="3" id="KW-1185">Reference proteome</keyword>
<evidence type="ECO:0000313" key="3">
    <source>
        <dbReference type="Proteomes" id="UP001215598"/>
    </source>
</evidence>
<proteinExistence type="predicted"/>
<feature type="region of interest" description="Disordered" evidence="1">
    <location>
        <begin position="1"/>
        <end position="118"/>
    </location>
</feature>
<reference evidence="2" key="1">
    <citation type="submission" date="2023-03" db="EMBL/GenBank/DDBJ databases">
        <title>Massive genome expansion in bonnet fungi (Mycena s.s.) driven by repeated elements and novel gene families across ecological guilds.</title>
        <authorList>
            <consortium name="Lawrence Berkeley National Laboratory"/>
            <person name="Harder C.B."/>
            <person name="Miyauchi S."/>
            <person name="Viragh M."/>
            <person name="Kuo A."/>
            <person name="Thoen E."/>
            <person name="Andreopoulos B."/>
            <person name="Lu D."/>
            <person name="Skrede I."/>
            <person name="Drula E."/>
            <person name="Henrissat B."/>
            <person name="Morin E."/>
            <person name="Kohler A."/>
            <person name="Barry K."/>
            <person name="LaButti K."/>
            <person name="Morin E."/>
            <person name="Salamov A."/>
            <person name="Lipzen A."/>
            <person name="Mereny Z."/>
            <person name="Hegedus B."/>
            <person name="Baldrian P."/>
            <person name="Stursova M."/>
            <person name="Weitz H."/>
            <person name="Taylor A."/>
            <person name="Grigoriev I.V."/>
            <person name="Nagy L.G."/>
            <person name="Martin F."/>
            <person name="Kauserud H."/>
        </authorList>
    </citation>
    <scope>NUCLEOTIDE SEQUENCE</scope>
    <source>
        <strain evidence="2">CBHHK182m</strain>
    </source>
</reference>
<feature type="compositionally biased region" description="Low complexity" evidence="1">
    <location>
        <begin position="99"/>
        <end position="108"/>
    </location>
</feature>
<dbReference type="AlphaFoldDB" id="A0AAD7MD52"/>
<feature type="compositionally biased region" description="Pro residues" evidence="1">
    <location>
        <begin position="59"/>
        <end position="70"/>
    </location>
</feature>
<gene>
    <name evidence="2" type="ORF">B0H16DRAFT_1703576</name>
</gene>
<comment type="caution">
    <text evidence="2">The sequence shown here is derived from an EMBL/GenBank/DDBJ whole genome shotgun (WGS) entry which is preliminary data.</text>
</comment>
<feature type="compositionally biased region" description="Basic and acidic residues" evidence="1">
    <location>
        <begin position="243"/>
        <end position="266"/>
    </location>
</feature>
<protein>
    <submittedName>
        <fullName evidence="2">Uncharacterized protein</fullName>
    </submittedName>
</protein>
<dbReference type="Proteomes" id="UP001215598">
    <property type="component" value="Unassembled WGS sequence"/>
</dbReference>